<protein>
    <recommendedName>
        <fullName evidence="3">DDRGK domain-containing protein 1</fullName>
    </recommendedName>
</protein>
<comment type="caution">
    <text evidence="12">The sequence shown here is derived from an EMBL/GenBank/DDBJ whole genome shotgun (WGS) entry which is preliminary data.</text>
</comment>
<keyword evidence="11" id="KW-0732">Signal</keyword>
<dbReference type="GO" id="GO:0044389">
    <property type="term" value="F:ubiquitin-like protein ligase binding"/>
    <property type="evidence" value="ECO:0007669"/>
    <property type="project" value="TreeGrafter"/>
</dbReference>
<evidence type="ECO:0000256" key="11">
    <source>
        <dbReference type="SAM" id="SignalP"/>
    </source>
</evidence>
<keyword evidence="5" id="KW-0833">Ubl conjugation pathway</keyword>
<keyword evidence="7" id="KW-1133">Transmembrane helix</keyword>
<keyword evidence="13" id="KW-1185">Reference proteome</keyword>
<feature type="compositionally biased region" description="Basic and acidic residues" evidence="10">
    <location>
        <begin position="124"/>
        <end position="173"/>
    </location>
</feature>
<feature type="region of interest" description="Disordered" evidence="10">
    <location>
        <begin position="32"/>
        <end position="173"/>
    </location>
</feature>
<gene>
    <name evidence="12" type="ORF">CBR_g8852</name>
</gene>
<evidence type="ECO:0000256" key="5">
    <source>
        <dbReference type="ARBA" id="ARBA00022786"/>
    </source>
</evidence>
<feature type="compositionally biased region" description="Low complexity" evidence="10">
    <location>
        <begin position="74"/>
        <end position="85"/>
    </location>
</feature>
<dbReference type="EMBL" id="BFEA01000146">
    <property type="protein sequence ID" value="GBG71433.1"/>
    <property type="molecule type" value="Genomic_DNA"/>
</dbReference>
<dbReference type="Gene3D" id="1.10.10.10">
    <property type="entry name" value="Winged helix-like DNA-binding domain superfamily/Winged helix DNA-binding domain"/>
    <property type="match status" value="1"/>
</dbReference>
<name>A0A388KNB4_CHABU</name>
<dbReference type="OMA" id="DESESHN"/>
<organism evidence="12 13">
    <name type="scientific">Chara braunii</name>
    <name type="common">Braun's stonewort</name>
    <dbReference type="NCBI Taxonomy" id="69332"/>
    <lineage>
        <taxon>Eukaryota</taxon>
        <taxon>Viridiplantae</taxon>
        <taxon>Streptophyta</taxon>
        <taxon>Charophyceae</taxon>
        <taxon>Charales</taxon>
        <taxon>Characeae</taxon>
        <taxon>Chara</taxon>
    </lineage>
</organism>
<keyword evidence="6" id="KW-0256">Endoplasmic reticulum</keyword>
<proteinExistence type="inferred from homology"/>
<dbReference type="SMART" id="SM01128">
    <property type="entry name" value="DDRGK"/>
    <property type="match status" value="1"/>
</dbReference>
<dbReference type="GO" id="GO:0005789">
    <property type="term" value="C:endoplasmic reticulum membrane"/>
    <property type="evidence" value="ECO:0007669"/>
    <property type="project" value="UniProtKB-SubCell"/>
</dbReference>
<dbReference type="InterPro" id="IPR019153">
    <property type="entry name" value="DDRGK_dom-contain"/>
</dbReference>
<evidence type="ECO:0000256" key="1">
    <source>
        <dbReference type="ARBA" id="ARBA00004389"/>
    </source>
</evidence>
<evidence type="ECO:0000256" key="3">
    <source>
        <dbReference type="ARBA" id="ARBA00018218"/>
    </source>
</evidence>
<dbReference type="FunFam" id="1.10.10.10:FF:000143">
    <property type="entry name" value="DDRGK domain-containing protein 1"/>
    <property type="match status" value="1"/>
</dbReference>
<evidence type="ECO:0000256" key="6">
    <source>
        <dbReference type="ARBA" id="ARBA00022824"/>
    </source>
</evidence>
<evidence type="ECO:0000256" key="4">
    <source>
        <dbReference type="ARBA" id="ARBA00022692"/>
    </source>
</evidence>
<evidence type="ECO:0000313" key="13">
    <source>
        <dbReference type="Proteomes" id="UP000265515"/>
    </source>
</evidence>
<dbReference type="PANTHER" id="PTHR48176">
    <property type="entry name" value="DDRGK DOMAIN-CONTAINING PROTEIN 1"/>
    <property type="match status" value="1"/>
</dbReference>
<dbReference type="SUPFAM" id="SSF46785">
    <property type="entry name" value="Winged helix' DNA-binding domain"/>
    <property type="match status" value="1"/>
</dbReference>
<dbReference type="PANTHER" id="PTHR48176:SF1">
    <property type="entry name" value="DDRGK DOMAIN-CONTAINING PROTEIN 1"/>
    <property type="match status" value="1"/>
</dbReference>
<reference evidence="12 13" key="1">
    <citation type="journal article" date="2018" name="Cell">
        <title>The Chara Genome: Secondary Complexity and Implications for Plant Terrestrialization.</title>
        <authorList>
            <person name="Nishiyama T."/>
            <person name="Sakayama H."/>
            <person name="Vries J.D."/>
            <person name="Buschmann H."/>
            <person name="Saint-Marcoux D."/>
            <person name="Ullrich K.K."/>
            <person name="Haas F.B."/>
            <person name="Vanderstraeten L."/>
            <person name="Becker D."/>
            <person name="Lang D."/>
            <person name="Vosolsobe S."/>
            <person name="Rombauts S."/>
            <person name="Wilhelmsson P.K.I."/>
            <person name="Janitza P."/>
            <person name="Kern R."/>
            <person name="Heyl A."/>
            <person name="Rumpler F."/>
            <person name="Villalobos L.I.A.C."/>
            <person name="Clay J.M."/>
            <person name="Skokan R."/>
            <person name="Toyoda A."/>
            <person name="Suzuki Y."/>
            <person name="Kagoshima H."/>
            <person name="Schijlen E."/>
            <person name="Tajeshwar N."/>
            <person name="Catarino B."/>
            <person name="Hetherington A.J."/>
            <person name="Saltykova A."/>
            <person name="Bonnot C."/>
            <person name="Breuninger H."/>
            <person name="Symeonidi A."/>
            <person name="Radhakrishnan G.V."/>
            <person name="Van Nieuwerburgh F."/>
            <person name="Deforce D."/>
            <person name="Chang C."/>
            <person name="Karol K.G."/>
            <person name="Hedrich R."/>
            <person name="Ulvskov P."/>
            <person name="Glockner G."/>
            <person name="Delwiche C.F."/>
            <person name="Petrasek J."/>
            <person name="Van de Peer Y."/>
            <person name="Friml J."/>
            <person name="Beilby M."/>
            <person name="Dolan L."/>
            <person name="Kohara Y."/>
            <person name="Sugano S."/>
            <person name="Fujiyama A."/>
            <person name="Delaux P.-M."/>
            <person name="Quint M."/>
            <person name="TheiBen G."/>
            <person name="Hagemann M."/>
            <person name="Harholt J."/>
            <person name="Dunand C."/>
            <person name="Zachgo S."/>
            <person name="Langdale J."/>
            <person name="Maumus F."/>
            <person name="Straeten D.V.D."/>
            <person name="Gould S.B."/>
            <person name="Rensing S.A."/>
        </authorList>
    </citation>
    <scope>NUCLEOTIDE SEQUENCE [LARGE SCALE GENOMIC DNA]</scope>
    <source>
        <strain evidence="12 13">S276</strain>
    </source>
</reference>
<comment type="function">
    <text evidence="9">Substrate adapter for ufmylation, the covalent attachment of the ubiquitin-like modifier UFM1 to substrate proteins.</text>
</comment>
<accession>A0A388KNB4</accession>
<keyword evidence="8" id="KW-0472">Membrane</keyword>
<comment type="similarity">
    <text evidence="2">Belongs to the DDRGK1 family.</text>
</comment>
<dbReference type="OrthoDB" id="2285710at2759"/>
<dbReference type="STRING" id="69332.A0A388KNB4"/>
<dbReference type="AlphaFoldDB" id="A0A388KNB4"/>
<dbReference type="InterPro" id="IPR050899">
    <property type="entry name" value="DDRGK_domain-containing"/>
</dbReference>
<dbReference type="InterPro" id="IPR036388">
    <property type="entry name" value="WH-like_DNA-bd_sf"/>
</dbReference>
<dbReference type="Gramene" id="GBG71433">
    <property type="protein sequence ID" value="GBG71433"/>
    <property type="gene ID" value="CBR_g8852"/>
</dbReference>
<evidence type="ECO:0000256" key="9">
    <source>
        <dbReference type="ARBA" id="ARBA00023438"/>
    </source>
</evidence>
<dbReference type="Pfam" id="PF09756">
    <property type="entry name" value="DDRGK"/>
    <property type="match status" value="1"/>
</dbReference>
<comment type="subcellular location">
    <subcellularLocation>
        <location evidence="1">Endoplasmic reticulum membrane</location>
        <topology evidence="1">Single-pass membrane protein</topology>
    </subcellularLocation>
</comment>
<feature type="signal peptide" evidence="11">
    <location>
        <begin position="1"/>
        <end position="28"/>
    </location>
</feature>
<evidence type="ECO:0000256" key="7">
    <source>
        <dbReference type="ARBA" id="ARBA00022989"/>
    </source>
</evidence>
<evidence type="ECO:0000256" key="2">
    <source>
        <dbReference type="ARBA" id="ARBA00009829"/>
    </source>
</evidence>
<feature type="chain" id="PRO_5017432592" description="DDRGK domain-containing protein 1" evidence="11">
    <location>
        <begin position="29"/>
        <end position="331"/>
    </location>
</feature>
<dbReference type="InterPro" id="IPR036390">
    <property type="entry name" value="WH_DNA-bd_sf"/>
</dbReference>
<feature type="compositionally biased region" description="Acidic residues" evidence="10">
    <location>
        <begin position="98"/>
        <end position="109"/>
    </location>
</feature>
<evidence type="ECO:0000256" key="10">
    <source>
        <dbReference type="SAM" id="MobiDB-lite"/>
    </source>
</evidence>
<evidence type="ECO:0000256" key="8">
    <source>
        <dbReference type="ARBA" id="ARBA00023136"/>
    </source>
</evidence>
<dbReference type="Proteomes" id="UP000265515">
    <property type="component" value="Unassembled WGS sequence"/>
</dbReference>
<sequence>MEDLTTTIGALVAGLLVALLSLLGLSWSRPSVRAGQPEEENPEKANRVVDVAARPTRTGERGGGLRQRWRTNRAGASSSAASSSGTVEERVPQRGAAADEDSDDDEDGADYAPRAPAKKGARRQQREANRQAEAAQRELKKEKEDRNAELRRQRDEAREAEERRKEEELAEQRRIEEEKAQAEYAQWKGAFALETEGTVEDDVAEQSQGLLQEFVDYIKKHKLVVLEDLAAEFELRTQDVVNRVIALEQMGRITGVMDERGKFVYISPEEMKAVAEYVKSVGRVSIAELARKSNEFIDLVPKTVPVSSTCADELFAEPPAMDVDATPTLVA</sequence>
<evidence type="ECO:0000313" key="12">
    <source>
        <dbReference type="EMBL" id="GBG71433.1"/>
    </source>
</evidence>
<keyword evidence="4" id="KW-0812">Transmembrane</keyword>